<proteinExistence type="predicted"/>
<accession>A0ACB9ZZV0</accession>
<organism evidence="1 2">
    <name type="scientific">Catharanthus roseus</name>
    <name type="common">Madagascar periwinkle</name>
    <name type="synonym">Vinca rosea</name>
    <dbReference type="NCBI Taxonomy" id="4058"/>
    <lineage>
        <taxon>Eukaryota</taxon>
        <taxon>Viridiplantae</taxon>
        <taxon>Streptophyta</taxon>
        <taxon>Embryophyta</taxon>
        <taxon>Tracheophyta</taxon>
        <taxon>Spermatophyta</taxon>
        <taxon>Magnoliopsida</taxon>
        <taxon>eudicotyledons</taxon>
        <taxon>Gunneridae</taxon>
        <taxon>Pentapetalae</taxon>
        <taxon>asterids</taxon>
        <taxon>lamiids</taxon>
        <taxon>Gentianales</taxon>
        <taxon>Apocynaceae</taxon>
        <taxon>Rauvolfioideae</taxon>
        <taxon>Vinceae</taxon>
        <taxon>Catharanthinae</taxon>
        <taxon>Catharanthus</taxon>
    </lineage>
</organism>
<comment type="caution">
    <text evidence="1">The sequence shown here is derived from an EMBL/GenBank/DDBJ whole genome shotgun (WGS) entry which is preliminary data.</text>
</comment>
<name>A0ACB9ZZV0_CATRO</name>
<protein>
    <submittedName>
        <fullName evidence="1">Uncharacterized protein</fullName>
    </submittedName>
</protein>
<reference evidence="2" key="1">
    <citation type="journal article" date="2023" name="Nat. Plants">
        <title>Single-cell RNA sequencing provides a high-resolution roadmap for understanding the multicellular compartmentation of specialized metabolism.</title>
        <authorList>
            <person name="Sun S."/>
            <person name="Shen X."/>
            <person name="Li Y."/>
            <person name="Li Y."/>
            <person name="Wang S."/>
            <person name="Li R."/>
            <person name="Zhang H."/>
            <person name="Shen G."/>
            <person name="Guo B."/>
            <person name="Wei J."/>
            <person name="Xu J."/>
            <person name="St-Pierre B."/>
            <person name="Chen S."/>
            <person name="Sun C."/>
        </authorList>
    </citation>
    <scope>NUCLEOTIDE SEQUENCE [LARGE SCALE GENOMIC DNA]</scope>
</reference>
<gene>
    <name evidence="1" type="ORF">M9H77_31228</name>
</gene>
<dbReference type="Proteomes" id="UP001060085">
    <property type="component" value="Linkage Group LG07"/>
</dbReference>
<keyword evidence="2" id="KW-1185">Reference proteome</keyword>
<dbReference type="EMBL" id="CM044707">
    <property type="protein sequence ID" value="KAI5654041.1"/>
    <property type="molecule type" value="Genomic_DNA"/>
</dbReference>
<evidence type="ECO:0000313" key="2">
    <source>
        <dbReference type="Proteomes" id="UP001060085"/>
    </source>
</evidence>
<sequence>MNPRSRRIRSSSVFEPVNALRIHASNGSFSTLYPKKWLRDNRTPKSLSITSIQYCLGYTLQLGPVTTVPSIPKPHSACTSCSVIETSPHVSTGIGSVQNACTEEQYNRSRGPHSRLDQIGVRAVSIKHQGQWARDARALALLPYTLIIVTHIVNIYMLKSF</sequence>
<evidence type="ECO:0000313" key="1">
    <source>
        <dbReference type="EMBL" id="KAI5654041.1"/>
    </source>
</evidence>